<name>A0A8T3C923_DENNO</name>
<keyword evidence="1" id="KW-0472">Membrane</keyword>
<dbReference type="Proteomes" id="UP000829196">
    <property type="component" value="Unassembled WGS sequence"/>
</dbReference>
<accession>A0A8T3C923</accession>
<comment type="caution">
    <text evidence="2">The sequence shown here is derived from an EMBL/GenBank/DDBJ whole genome shotgun (WGS) entry which is preliminary data.</text>
</comment>
<dbReference type="EMBL" id="JAGYWB010000002">
    <property type="protein sequence ID" value="KAI0529458.1"/>
    <property type="molecule type" value="Genomic_DNA"/>
</dbReference>
<feature type="transmembrane region" description="Helical" evidence="1">
    <location>
        <begin position="38"/>
        <end position="60"/>
    </location>
</feature>
<keyword evidence="1" id="KW-1133">Transmembrane helix</keyword>
<dbReference type="OrthoDB" id="667144at2759"/>
<evidence type="ECO:0000313" key="3">
    <source>
        <dbReference type="Proteomes" id="UP000829196"/>
    </source>
</evidence>
<reference evidence="2" key="1">
    <citation type="journal article" date="2022" name="Front. Genet.">
        <title>Chromosome-Scale Assembly of the Dendrobium nobile Genome Provides Insights Into the Molecular Mechanism of the Biosynthesis of the Medicinal Active Ingredient of Dendrobium.</title>
        <authorList>
            <person name="Xu Q."/>
            <person name="Niu S.-C."/>
            <person name="Li K.-L."/>
            <person name="Zheng P.-J."/>
            <person name="Zhang X.-J."/>
            <person name="Jia Y."/>
            <person name="Liu Y."/>
            <person name="Niu Y.-X."/>
            <person name="Yu L.-H."/>
            <person name="Chen D.-F."/>
            <person name="Zhang G.-Q."/>
        </authorList>
    </citation>
    <scope>NUCLEOTIDE SEQUENCE</scope>
    <source>
        <tissue evidence="2">Leaf</tissue>
    </source>
</reference>
<evidence type="ECO:0000313" key="2">
    <source>
        <dbReference type="EMBL" id="KAI0529458.1"/>
    </source>
</evidence>
<keyword evidence="1" id="KW-0812">Transmembrane</keyword>
<organism evidence="2 3">
    <name type="scientific">Dendrobium nobile</name>
    <name type="common">Orchid</name>
    <dbReference type="NCBI Taxonomy" id="94219"/>
    <lineage>
        <taxon>Eukaryota</taxon>
        <taxon>Viridiplantae</taxon>
        <taxon>Streptophyta</taxon>
        <taxon>Embryophyta</taxon>
        <taxon>Tracheophyta</taxon>
        <taxon>Spermatophyta</taxon>
        <taxon>Magnoliopsida</taxon>
        <taxon>Liliopsida</taxon>
        <taxon>Asparagales</taxon>
        <taxon>Orchidaceae</taxon>
        <taxon>Epidendroideae</taxon>
        <taxon>Malaxideae</taxon>
        <taxon>Dendrobiinae</taxon>
        <taxon>Dendrobium</taxon>
    </lineage>
</organism>
<evidence type="ECO:0000256" key="1">
    <source>
        <dbReference type="SAM" id="Phobius"/>
    </source>
</evidence>
<keyword evidence="3" id="KW-1185">Reference proteome</keyword>
<sequence>METFHSIFKSSSLNHFIISFILLSAALFPSLYHFLLKLLIYFSPLLSSTAISLMALYLFILSKEKPYREILCIEGEKGSGVVVQVCEEANFSLYNGHIKAGFLFLKGGEKLNSGLEEDDAVVFGGKVAVGRNIGEFVESIGSYEVDCLAEGLWNCYFGRFSKWNHCESVSKEESDASEEEGSL</sequence>
<feature type="transmembrane region" description="Helical" evidence="1">
    <location>
        <begin position="12"/>
        <end position="32"/>
    </location>
</feature>
<dbReference type="AlphaFoldDB" id="A0A8T3C923"/>
<proteinExistence type="predicted"/>
<dbReference type="SMR" id="A0A8T3C923"/>
<protein>
    <submittedName>
        <fullName evidence="2">Uncharacterized protein</fullName>
    </submittedName>
</protein>
<gene>
    <name evidence="2" type="ORF">KFK09_002008</name>
</gene>